<evidence type="ECO:0000256" key="1">
    <source>
        <dbReference type="SAM" id="Phobius"/>
    </source>
</evidence>
<protein>
    <submittedName>
        <fullName evidence="2">Uncharacterized protein</fullName>
    </submittedName>
</protein>
<name>A0A392S7X1_9FABA</name>
<keyword evidence="3" id="KW-1185">Reference proteome</keyword>
<keyword evidence="1" id="KW-0472">Membrane</keyword>
<evidence type="ECO:0000313" key="3">
    <source>
        <dbReference type="Proteomes" id="UP000265520"/>
    </source>
</evidence>
<comment type="caution">
    <text evidence="2">The sequence shown here is derived from an EMBL/GenBank/DDBJ whole genome shotgun (WGS) entry which is preliminary data.</text>
</comment>
<sequence>MSGVALHTTLVQFGAIESSVVLVLGSVTCYSVIDVTCFVLFYLAWTSLGATTRPFSSLDVLFIVLMQFFDELLGVSSLWFCW</sequence>
<keyword evidence="1" id="KW-1133">Transmembrane helix</keyword>
<dbReference type="AlphaFoldDB" id="A0A392S7X1"/>
<accession>A0A392S7X1</accession>
<organism evidence="2 3">
    <name type="scientific">Trifolium medium</name>
    <dbReference type="NCBI Taxonomy" id="97028"/>
    <lineage>
        <taxon>Eukaryota</taxon>
        <taxon>Viridiplantae</taxon>
        <taxon>Streptophyta</taxon>
        <taxon>Embryophyta</taxon>
        <taxon>Tracheophyta</taxon>
        <taxon>Spermatophyta</taxon>
        <taxon>Magnoliopsida</taxon>
        <taxon>eudicotyledons</taxon>
        <taxon>Gunneridae</taxon>
        <taxon>Pentapetalae</taxon>
        <taxon>rosids</taxon>
        <taxon>fabids</taxon>
        <taxon>Fabales</taxon>
        <taxon>Fabaceae</taxon>
        <taxon>Papilionoideae</taxon>
        <taxon>50 kb inversion clade</taxon>
        <taxon>NPAAA clade</taxon>
        <taxon>Hologalegina</taxon>
        <taxon>IRL clade</taxon>
        <taxon>Trifolieae</taxon>
        <taxon>Trifolium</taxon>
    </lineage>
</organism>
<keyword evidence="1" id="KW-0812">Transmembrane</keyword>
<feature type="transmembrane region" description="Helical" evidence="1">
    <location>
        <begin position="57"/>
        <end position="80"/>
    </location>
</feature>
<feature type="transmembrane region" description="Helical" evidence="1">
    <location>
        <begin position="20"/>
        <end position="45"/>
    </location>
</feature>
<dbReference type="EMBL" id="LXQA010328738">
    <property type="protein sequence ID" value="MCI44294.1"/>
    <property type="molecule type" value="Genomic_DNA"/>
</dbReference>
<evidence type="ECO:0000313" key="2">
    <source>
        <dbReference type="EMBL" id="MCI44294.1"/>
    </source>
</evidence>
<reference evidence="2 3" key="1">
    <citation type="journal article" date="2018" name="Front. Plant Sci.">
        <title>Red Clover (Trifolium pratense) and Zigzag Clover (T. medium) - A Picture of Genomic Similarities and Differences.</title>
        <authorList>
            <person name="Dluhosova J."/>
            <person name="Istvanek J."/>
            <person name="Nedelnik J."/>
            <person name="Repkova J."/>
        </authorList>
    </citation>
    <scope>NUCLEOTIDE SEQUENCE [LARGE SCALE GENOMIC DNA]</scope>
    <source>
        <strain evidence="3">cv. 10/8</strain>
        <tissue evidence="2">Leaf</tissue>
    </source>
</reference>
<dbReference type="Proteomes" id="UP000265520">
    <property type="component" value="Unassembled WGS sequence"/>
</dbReference>
<proteinExistence type="predicted"/>